<reference evidence="2 3" key="1">
    <citation type="submission" date="2020-06" db="EMBL/GenBank/DDBJ databases">
        <title>Actinokineospora xiongansis sp. nov., isolated from soil of Baiyangdian.</title>
        <authorList>
            <person name="Zhang X."/>
        </authorList>
    </citation>
    <scope>NUCLEOTIDE SEQUENCE [LARGE SCALE GENOMIC DNA]</scope>
    <source>
        <strain evidence="2 3">HBU206404</strain>
    </source>
</reference>
<gene>
    <name evidence="2" type="ORF">GPZ80_18100</name>
</gene>
<accession>A0ABR7L8R2</accession>
<sequence>MTVLSLLAVAVSARYLGLTRTPTTSGSGTSSCGGSPGSASELGRYGALEIDIPFEVAYAARAWLCWVPNLLVAWLLTRTDQLGWVRAAERP</sequence>
<name>A0ABR7L8R2_9PSEU</name>
<comment type="caution">
    <text evidence="2">The sequence shown here is derived from an EMBL/GenBank/DDBJ whole genome shotgun (WGS) entry which is preliminary data.</text>
</comment>
<dbReference type="EMBL" id="JABVED010000010">
    <property type="protein sequence ID" value="MBC6449083.1"/>
    <property type="molecule type" value="Genomic_DNA"/>
</dbReference>
<evidence type="ECO:0000313" key="2">
    <source>
        <dbReference type="EMBL" id="MBC6449083.1"/>
    </source>
</evidence>
<dbReference type="Proteomes" id="UP000734823">
    <property type="component" value="Unassembled WGS sequence"/>
</dbReference>
<organism evidence="2 3">
    <name type="scientific">Actinokineospora xionganensis</name>
    <dbReference type="NCBI Taxonomy" id="2684470"/>
    <lineage>
        <taxon>Bacteria</taxon>
        <taxon>Bacillati</taxon>
        <taxon>Actinomycetota</taxon>
        <taxon>Actinomycetes</taxon>
        <taxon>Pseudonocardiales</taxon>
        <taxon>Pseudonocardiaceae</taxon>
        <taxon>Actinokineospora</taxon>
    </lineage>
</organism>
<dbReference type="RefSeq" id="WP_187221564.1">
    <property type="nucleotide sequence ID" value="NZ_JABVED010000010.1"/>
</dbReference>
<proteinExistence type="predicted"/>
<protein>
    <submittedName>
        <fullName evidence="2">Uncharacterized protein</fullName>
    </submittedName>
</protein>
<keyword evidence="3" id="KW-1185">Reference proteome</keyword>
<evidence type="ECO:0000313" key="3">
    <source>
        <dbReference type="Proteomes" id="UP000734823"/>
    </source>
</evidence>
<feature type="region of interest" description="Disordered" evidence="1">
    <location>
        <begin position="20"/>
        <end position="40"/>
    </location>
</feature>
<evidence type="ECO:0000256" key="1">
    <source>
        <dbReference type="SAM" id="MobiDB-lite"/>
    </source>
</evidence>